<proteinExistence type="predicted"/>
<organism evidence="1 2">
    <name type="scientific">Pluteus cervinus</name>
    <dbReference type="NCBI Taxonomy" id="181527"/>
    <lineage>
        <taxon>Eukaryota</taxon>
        <taxon>Fungi</taxon>
        <taxon>Dikarya</taxon>
        <taxon>Basidiomycota</taxon>
        <taxon>Agaricomycotina</taxon>
        <taxon>Agaricomycetes</taxon>
        <taxon>Agaricomycetidae</taxon>
        <taxon>Agaricales</taxon>
        <taxon>Pluteineae</taxon>
        <taxon>Pluteaceae</taxon>
        <taxon>Pluteus</taxon>
    </lineage>
</organism>
<sequence>MSNDTLEHAQRKIDVEILALQERIRSLRTARNALSSIHRIPPEVMTQIFLWYQRTYCGSLRYISPRFFRHFSKWVQVTHVCQHWRNIVHSSHHLYATISTDNLPYAQEALKLSGSSPLTLIDCAEDLWVAPEDRQKLRELVRSTLPRVHTLWLGKSRRDFLLPHLKTSNINELHMEGQGIATRNMFPKSLRFLRLDHCRFDSYEWLSGLSNMVELTMLSFHNQPNIAVDVFLNVLDGMPQLIYLELTAMLEWGSIQANRVSPVTPRLHCLKLDDHLDPILRLLPWLAFAPRFTMQLKPYASEPILDWTPFFDQIGRHVRASSMVLRTADISTDFEHKFGMQCAEGAGESPFLLLDAVSGLRRQDLRHFWLTGVKGLPLDNIESLTTNAFTDVEDWKDTPWQRLESLRQLTLHAAASPTYLKFLVTPKPKVGDHLGGRIPFASLEELSLTGVRFNPKMKGKLVSALTEKMRGGVKLRNLSFHSGHIPEDVIRELSTVIDVVERVTT</sequence>
<name>A0ACD3AYZ2_9AGAR</name>
<dbReference type="Proteomes" id="UP000308600">
    <property type="component" value="Unassembled WGS sequence"/>
</dbReference>
<gene>
    <name evidence="1" type="ORF">BDN72DRAFT_492270</name>
</gene>
<evidence type="ECO:0000313" key="1">
    <source>
        <dbReference type="EMBL" id="TFK71020.1"/>
    </source>
</evidence>
<keyword evidence="2" id="KW-1185">Reference proteome</keyword>
<evidence type="ECO:0000313" key="2">
    <source>
        <dbReference type="Proteomes" id="UP000308600"/>
    </source>
</evidence>
<reference evidence="1 2" key="1">
    <citation type="journal article" date="2019" name="Nat. Ecol. Evol.">
        <title>Megaphylogeny resolves global patterns of mushroom evolution.</title>
        <authorList>
            <person name="Varga T."/>
            <person name="Krizsan K."/>
            <person name="Foldi C."/>
            <person name="Dima B."/>
            <person name="Sanchez-Garcia M."/>
            <person name="Sanchez-Ramirez S."/>
            <person name="Szollosi G.J."/>
            <person name="Szarkandi J.G."/>
            <person name="Papp V."/>
            <person name="Albert L."/>
            <person name="Andreopoulos W."/>
            <person name="Angelini C."/>
            <person name="Antonin V."/>
            <person name="Barry K.W."/>
            <person name="Bougher N.L."/>
            <person name="Buchanan P."/>
            <person name="Buyck B."/>
            <person name="Bense V."/>
            <person name="Catcheside P."/>
            <person name="Chovatia M."/>
            <person name="Cooper J."/>
            <person name="Damon W."/>
            <person name="Desjardin D."/>
            <person name="Finy P."/>
            <person name="Geml J."/>
            <person name="Haridas S."/>
            <person name="Hughes K."/>
            <person name="Justo A."/>
            <person name="Karasinski D."/>
            <person name="Kautmanova I."/>
            <person name="Kiss B."/>
            <person name="Kocsube S."/>
            <person name="Kotiranta H."/>
            <person name="LaButti K.M."/>
            <person name="Lechner B.E."/>
            <person name="Liimatainen K."/>
            <person name="Lipzen A."/>
            <person name="Lukacs Z."/>
            <person name="Mihaltcheva S."/>
            <person name="Morgado L.N."/>
            <person name="Niskanen T."/>
            <person name="Noordeloos M.E."/>
            <person name="Ohm R.A."/>
            <person name="Ortiz-Santana B."/>
            <person name="Ovrebo C."/>
            <person name="Racz N."/>
            <person name="Riley R."/>
            <person name="Savchenko A."/>
            <person name="Shiryaev A."/>
            <person name="Soop K."/>
            <person name="Spirin V."/>
            <person name="Szebenyi C."/>
            <person name="Tomsovsky M."/>
            <person name="Tulloss R.E."/>
            <person name="Uehling J."/>
            <person name="Grigoriev I.V."/>
            <person name="Vagvolgyi C."/>
            <person name="Papp T."/>
            <person name="Martin F.M."/>
            <person name="Miettinen O."/>
            <person name="Hibbett D.S."/>
            <person name="Nagy L.G."/>
        </authorList>
    </citation>
    <scope>NUCLEOTIDE SEQUENCE [LARGE SCALE GENOMIC DNA]</scope>
    <source>
        <strain evidence="1 2">NL-1719</strain>
    </source>
</reference>
<dbReference type="EMBL" id="ML208304">
    <property type="protein sequence ID" value="TFK71020.1"/>
    <property type="molecule type" value="Genomic_DNA"/>
</dbReference>
<protein>
    <submittedName>
        <fullName evidence="1">Uncharacterized protein</fullName>
    </submittedName>
</protein>
<accession>A0ACD3AYZ2</accession>